<dbReference type="SUPFAM" id="SSF53067">
    <property type="entry name" value="Actin-like ATPase domain"/>
    <property type="match status" value="2"/>
</dbReference>
<dbReference type="Proteomes" id="UP001501161">
    <property type="component" value="Unassembled WGS sequence"/>
</dbReference>
<evidence type="ECO:0000256" key="6">
    <source>
        <dbReference type="HAMAP-Rule" id="MF_00020"/>
    </source>
</evidence>
<dbReference type="NCBIfam" id="TIGR00016">
    <property type="entry name" value="ackA"/>
    <property type="match status" value="1"/>
</dbReference>
<evidence type="ECO:0000256" key="5">
    <source>
        <dbReference type="ARBA" id="ARBA00022840"/>
    </source>
</evidence>
<dbReference type="InterPro" id="IPR000890">
    <property type="entry name" value="Aliphatic_acid_kin_short-chain"/>
</dbReference>
<dbReference type="Gene3D" id="3.30.420.40">
    <property type="match status" value="2"/>
</dbReference>
<feature type="binding site" evidence="6">
    <location>
        <begin position="297"/>
        <end position="301"/>
    </location>
    <ligand>
        <name>ATP</name>
        <dbReference type="ChEBI" id="CHEBI:30616"/>
    </ligand>
</feature>
<evidence type="ECO:0000256" key="3">
    <source>
        <dbReference type="ARBA" id="ARBA00022741"/>
    </source>
</evidence>
<dbReference type="RefSeq" id="WP_231251606.1">
    <property type="nucleotide sequence ID" value="NZ_BAAAMQ010000012.1"/>
</dbReference>
<dbReference type="Pfam" id="PF00871">
    <property type="entry name" value="Acetate_kinase"/>
    <property type="match status" value="1"/>
</dbReference>
<dbReference type="PANTHER" id="PTHR21060:SF15">
    <property type="entry name" value="ACETATE KINASE-RELATED"/>
    <property type="match status" value="1"/>
</dbReference>
<feature type="region of interest" description="Disordered" evidence="8">
    <location>
        <begin position="357"/>
        <end position="379"/>
    </location>
</feature>
<feature type="binding site" evidence="6">
    <location>
        <position position="350"/>
    </location>
    <ligand>
        <name>Mg(2+)</name>
        <dbReference type="ChEBI" id="CHEBI:18420"/>
    </ligand>
</feature>
<protein>
    <recommendedName>
        <fullName evidence="6">Acetate kinase</fullName>
        <ecNumber evidence="6">2.7.2.1</ecNumber>
    </recommendedName>
    <alternativeName>
        <fullName evidence="6">Acetokinase</fullName>
    </alternativeName>
</protein>
<reference evidence="9 10" key="1">
    <citation type="journal article" date="2019" name="Int. J. Syst. Evol. Microbiol.">
        <title>The Global Catalogue of Microorganisms (GCM) 10K type strain sequencing project: providing services to taxonomists for standard genome sequencing and annotation.</title>
        <authorList>
            <consortium name="The Broad Institute Genomics Platform"/>
            <consortium name="The Broad Institute Genome Sequencing Center for Infectious Disease"/>
            <person name="Wu L."/>
            <person name="Ma J."/>
        </authorList>
    </citation>
    <scope>NUCLEOTIDE SEQUENCE [LARGE SCALE GENOMIC DNA]</scope>
    <source>
        <strain evidence="9 10">JCM 13813</strain>
    </source>
</reference>
<dbReference type="PROSITE" id="PS01076">
    <property type="entry name" value="ACETATE_KINASE_2"/>
    <property type="match status" value="1"/>
</dbReference>
<evidence type="ECO:0000256" key="1">
    <source>
        <dbReference type="ARBA" id="ARBA00008748"/>
    </source>
</evidence>
<evidence type="ECO:0000256" key="8">
    <source>
        <dbReference type="SAM" id="MobiDB-lite"/>
    </source>
</evidence>
<keyword evidence="5 6" id="KW-0067">ATP-binding</keyword>
<comment type="subcellular location">
    <subcellularLocation>
        <location evidence="6">Cytoplasm</location>
    </subcellularLocation>
</comment>
<comment type="cofactor">
    <cofactor evidence="6">
        <name>Mg(2+)</name>
        <dbReference type="ChEBI" id="CHEBI:18420"/>
    </cofactor>
    <cofactor evidence="6">
        <name>Mn(2+)</name>
        <dbReference type="ChEBI" id="CHEBI:29035"/>
    </cofactor>
    <text evidence="6">Mg(2+). Can also accept Mn(2+).</text>
</comment>
<dbReference type="InterPro" id="IPR043129">
    <property type="entry name" value="ATPase_NBD"/>
</dbReference>
<evidence type="ECO:0000256" key="7">
    <source>
        <dbReference type="RuleBase" id="RU003835"/>
    </source>
</evidence>
<keyword evidence="2 6" id="KW-0808">Transferase</keyword>
<comment type="caution">
    <text evidence="9">The sequence shown here is derived from an EMBL/GenBank/DDBJ whole genome shotgun (WGS) entry which is preliminary data.</text>
</comment>
<comment type="similarity">
    <text evidence="1 6 7">Belongs to the acetokinase family.</text>
</comment>
<feature type="binding site" evidence="6">
    <location>
        <begin position="174"/>
        <end position="178"/>
    </location>
    <ligand>
        <name>ATP</name>
        <dbReference type="ChEBI" id="CHEBI:30616"/>
    </ligand>
</feature>
<comment type="function">
    <text evidence="6">Catalyzes the formation of acetyl phosphate from acetate and ATP. Can also catalyze the reverse reaction.</text>
</comment>
<keyword evidence="4 6" id="KW-0418">Kinase</keyword>
<comment type="subunit">
    <text evidence="6">Homodimer.</text>
</comment>
<dbReference type="InterPro" id="IPR004372">
    <property type="entry name" value="Ac/propionate_kinase"/>
</dbReference>
<comment type="pathway">
    <text evidence="6">Metabolic intermediate biosynthesis; acetyl-CoA biosynthesis; acetyl-CoA from acetate: step 1/2.</text>
</comment>
<name>A0ABN2XGA5_9ACTN</name>
<feature type="site" description="Transition state stabilizer" evidence="6">
    <location>
        <position position="146"/>
    </location>
</feature>
<feature type="binding site" evidence="6">
    <location>
        <position position="7"/>
    </location>
    <ligand>
        <name>Mg(2+)</name>
        <dbReference type="ChEBI" id="CHEBI:18420"/>
    </ligand>
</feature>
<evidence type="ECO:0000256" key="2">
    <source>
        <dbReference type="ARBA" id="ARBA00022679"/>
    </source>
</evidence>
<evidence type="ECO:0000313" key="10">
    <source>
        <dbReference type="Proteomes" id="UP001501161"/>
    </source>
</evidence>
<gene>
    <name evidence="6" type="primary">ackA</name>
    <name evidence="9" type="ORF">GCM10009726_25450</name>
</gene>
<dbReference type="HAMAP" id="MF_00020">
    <property type="entry name" value="Acetate_kinase"/>
    <property type="match status" value="1"/>
</dbReference>
<dbReference type="GO" id="GO:0016301">
    <property type="term" value="F:kinase activity"/>
    <property type="evidence" value="ECO:0007669"/>
    <property type="project" value="UniProtKB-KW"/>
</dbReference>
<feature type="binding site" evidence="6">
    <location>
        <begin position="249"/>
        <end position="251"/>
    </location>
    <ligand>
        <name>ATP</name>
        <dbReference type="ChEBI" id="CHEBI:30616"/>
    </ligand>
</feature>
<evidence type="ECO:0000256" key="4">
    <source>
        <dbReference type="ARBA" id="ARBA00022777"/>
    </source>
</evidence>
<keyword evidence="6" id="KW-0460">Magnesium</keyword>
<organism evidence="9 10">
    <name type="scientific">Nocardioides furvisabuli</name>
    <dbReference type="NCBI Taxonomy" id="375542"/>
    <lineage>
        <taxon>Bacteria</taxon>
        <taxon>Bacillati</taxon>
        <taxon>Actinomycetota</taxon>
        <taxon>Actinomycetes</taxon>
        <taxon>Propionibacteriales</taxon>
        <taxon>Nocardioidaceae</taxon>
        <taxon>Nocardioides</taxon>
    </lineage>
</organism>
<accession>A0ABN2XGA5</accession>
<dbReference type="PRINTS" id="PR00471">
    <property type="entry name" value="ACETATEKNASE"/>
</dbReference>
<keyword evidence="6" id="KW-0479">Metal-binding</keyword>
<keyword evidence="10" id="KW-1185">Reference proteome</keyword>
<feature type="binding site" evidence="6">
    <location>
        <position position="14"/>
    </location>
    <ligand>
        <name>ATP</name>
        <dbReference type="ChEBI" id="CHEBI:30616"/>
    </ligand>
</feature>
<sequence length="379" mass="39779">MRVLVVNAGSSSLKLAVMDGDRPVVATTVERWDGEQDLAAIAGFVEEVGTVDAIGHRIVHGGPRLTESVPLDGDVLTYLDSIEDLAPLHNPRAVAGIRVMRQLLPDVPEVACFDTTFHSGLPAAAHTYALPKAWNQRWGLRRYGFHGLSHAHAVRRAAELVDRDLADLRVISCHLGAGASLAALRDGRCVDTTMGFTPVEGLVMATRCGSVDPGLLLWLLQHGGQSPAGLSDVVEHRSGLKGLSGTSGDLRDVLAARDGGDADAALAFDVFIHRLRREIGAMAASSGGLDLLVFTGGIGEHQAEVRSLAVYGAHHLGASIDEQVNAVADSDGDISEPGARARTVVVTASEASEIARETRRVLGRSDLGPAPPDAPATPA</sequence>
<keyword evidence="6" id="KW-0963">Cytoplasm</keyword>
<keyword evidence="3 6" id="KW-0547">Nucleotide-binding</keyword>
<proteinExistence type="inferred from homology"/>
<evidence type="ECO:0000313" key="9">
    <source>
        <dbReference type="EMBL" id="GAA2110101.1"/>
    </source>
</evidence>
<dbReference type="EMBL" id="BAAAMQ010000012">
    <property type="protein sequence ID" value="GAA2110101.1"/>
    <property type="molecule type" value="Genomic_DNA"/>
</dbReference>
<comment type="catalytic activity">
    <reaction evidence="6">
        <text>acetate + ATP = acetyl phosphate + ADP</text>
        <dbReference type="Rhea" id="RHEA:11352"/>
        <dbReference type="ChEBI" id="CHEBI:22191"/>
        <dbReference type="ChEBI" id="CHEBI:30089"/>
        <dbReference type="ChEBI" id="CHEBI:30616"/>
        <dbReference type="ChEBI" id="CHEBI:456216"/>
        <dbReference type="EC" id="2.7.2.1"/>
    </reaction>
</comment>
<feature type="site" description="Transition state stabilizer" evidence="6">
    <location>
        <position position="207"/>
    </location>
</feature>
<dbReference type="PIRSF" id="PIRSF000722">
    <property type="entry name" value="Acetate_prop_kin"/>
    <property type="match status" value="1"/>
</dbReference>
<feature type="compositionally biased region" description="Pro residues" evidence="8">
    <location>
        <begin position="369"/>
        <end position="379"/>
    </location>
</feature>
<feature type="binding site" evidence="6">
    <location>
        <position position="57"/>
    </location>
    <ligand>
        <name>substrate</name>
    </ligand>
</feature>
<dbReference type="PANTHER" id="PTHR21060">
    <property type="entry name" value="ACETATE KINASE"/>
    <property type="match status" value="1"/>
</dbReference>
<dbReference type="EC" id="2.7.2.1" evidence="6"/>
<dbReference type="PROSITE" id="PS01075">
    <property type="entry name" value="ACETATE_KINASE_1"/>
    <property type="match status" value="1"/>
</dbReference>
<dbReference type="InterPro" id="IPR023865">
    <property type="entry name" value="Aliphatic_acid_kinase_CS"/>
</dbReference>
<feature type="active site" description="Proton donor/acceptor" evidence="6">
    <location>
        <position position="114"/>
    </location>
</feature>